<evidence type="ECO:0000256" key="1">
    <source>
        <dbReference type="SAM" id="SignalP"/>
    </source>
</evidence>
<keyword evidence="1" id="KW-0732">Signal</keyword>
<dbReference type="PROSITE" id="PS51257">
    <property type="entry name" value="PROKAR_LIPOPROTEIN"/>
    <property type="match status" value="1"/>
</dbReference>
<dbReference type="AlphaFoldDB" id="A0A8F9TYV7"/>
<accession>A0A8F9TYV7</accession>
<gene>
    <name evidence="2" type="ORF">K0B96_06545</name>
</gene>
<evidence type="ECO:0008006" key="4">
    <source>
        <dbReference type="Google" id="ProtNLM"/>
    </source>
</evidence>
<dbReference type="EMBL" id="CP080507">
    <property type="protein sequence ID" value="QYM80268.1"/>
    <property type="molecule type" value="Genomic_DNA"/>
</dbReference>
<dbReference type="RefSeq" id="WP_220165198.1">
    <property type="nucleotide sequence ID" value="NZ_CP080507.1"/>
</dbReference>
<organism evidence="2 3">
    <name type="scientific">Horticoccus luteus</name>
    <dbReference type="NCBI Taxonomy" id="2862869"/>
    <lineage>
        <taxon>Bacteria</taxon>
        <taxon>Pseudomonadati</taxon>
        <taxon>Verrucomicrobiota</taxon>
        <taxon>Opitutia</taxon>
        <taxon>Opitutales</taxon>
        <taxon>Opitutaceae</taxon>
        <taxon>Horticoccus</taxon>
    </lineage>
</organism>
<reference evidence="2" key="1">
    <citation type="submission" date="2021-08" db="EMBL/GenBank/DDBJ databases">
        <title>Genome of a novel bacterium of the phylum Verrucomicrobia, Oleiharenicola sp. KSB-15.</title>
        <authorList>
            <person name="Chung J.-H."/>
            <person name="Ahn J.-H."/>
            <person name="Yoon Y."/>
            <person name="Kim D.-Y."/>
            <person name="An S.-H."/>
            <person name="Park I."/>
            <person name="Yeon J."/>
        </authorList>
    </citation>
    <scope>NUCLEOTIDE SEQUENCE</scope>
    <source>
        <strain evidence="2">KSB-15</strain>
    </source>
</reference>
<proteinExistence type="predicted"/>
<sequence length="130" mass="14285">MIPKACLLAFILACALFAGCASPTFSTEQIEANVTEPTPSAVETKVRDFMELRLKDPASAEYKVGTPEKTVLTTAGKPTFGWKVSVLINGKNSYGGYTGFEGYAFFFVHDQIVSYQDPEMAKMGWWTPVK</sequence>
<evidence type="ECO:0000313" key="3">
    <source>
        <dbReference type="Proteomes" id="UP000825051"/>
    </source>
</evidence>
<dbReference type="Proteomes" id="UP000825051">
    <property type="component" value="Chromosome"/>
</dbReference>
<dbReference type="KEGG" id="ole:K0B96_06545"/>
<feature type="signal peptide" evidence="1">
    <location>
        <begin position="1"/>
        <end position="20"/>
    </location>
</feature>
<protein>
    <recommendedName>
        <fullName evidence="4">Lipoprotein</fullName>
    </recommendedName>
</protein>
<feature type="chain" id="PRO_5034729537" description="Lipoprotein" evidence="1">
    <location>
        <begin position="21"/>
        <end position="130"/>
    </location>
</feature>
<keyword evidence="3" id="KW-1185">Reference proteome</keyword>
<evidence type="ECO:0000313" key="2">
    <source>
        <dbReference type="EMBL" id="QYM80268.1"/>
    </source>
</evidence>
<name>A0A8F9TYV7_9BACT</name>